<accession>A0AA44DLG2</accession>
<gene>
    <name evidence="3" type="ORF">HF875_10030</name>
</gene>
<dbReference type="InterPro" id="IPR050300">
    <property type="entry name" value="GDXG_lipolytic_enzyme"/>
</dbReference>
<dbReference type="PANTHER" id="PTHR48081">
    <property type="entry name" value="AB HYDROLASE SUPERFAMILY PROTEIN C4A8.06C"/>
    <property type="match status" value="1"/>
</dbReference>
<keyword evidence="1 3" id="KW-0378">Hydrolase</keyword>
<dbReference type="Gene3D" id="3.40.50.1820">
    <property type="entry name" value="alpha/beta hydrolase"/>
    <property type="match status" value="1"/>
</dbReference>
<dbReference type="Pfam" id="PF07859">
    <property type="entry name" value="Abhydrolase_3"/>
    <property type="match status" value="1"/>
</dbReference>
<dbReference type="RefSeq" id="WP_167402888.1">
    <property type="nucleotide sequence ID" value="NZ_JABAFD010000005.1"/>
</dbReference>
<protein>
    <submittedName>
        <fullName evidence="3">Alpha/beta hydrolase</fullName>
    </submittedName>
</protein>
<dbReference type="PANTHER" id="PTHR48081:SF8">
    <property type="entry name" value="ALPHA_BETA HYDROLASE FOLD-3 DOMAIN-CONTAINING PROTEIN-RELATED"/>
    <property type="match status" value="1"/>
</dbReference>
<evidence type="ECO:0000313" key="3">
    <source>
        <dbReference type="EMBL" id="NME09858.1"/>
    </source>
</evidence>
<proteinExistence type="predicted"/>
<dbReference type="EMBL" id="JABAFD010000005">
    <property type="protein sequence ID" value="NME09858.1"/>
    <property type="molecule type" value="Genomic_DNA"/>
</dbReference>
<dbReference type="InterPro" id="IPR013094">
    <property type="entry name" value="AB_hydrolase_3"/>
</dbReference>
<name>A0AA44DLG2_PARBF</name>
<comment type="caution">
    <text evidence="3">The sequence shown here is derived from an EMBL/GenBank/DDBJ whole genome shotgun (WGS) entry which is preliminary data.</text>
</comment>
<dbReference type="Proteomes" id="UP000573963">
    <property type="component" value="Unassembled WGS sequence"/>
</dbReference>
<dbReference type="SUPFAM" id="SSF53474">
    <property type="entry name" value="alpha/beta-Hydrolases"/>
    <property type="match status" value="1"/>
</dbReference>
<evidence type="ECO:0000313" key="4">
    <source>
        <dbReference type="Proteomes" id="UP000573963"/>
    </source>
</evidence>
<evidence type="ECO:0000256" key="1">
    <source>
        <dbReference type="ARBA" id="ARBA00022801"/>
    </source>
</evidence>
<feature type="domain" description="Alpha/beta hydrolase fold-3" evidence="2">
    <location>
        <begin position="87"/>
        <end position="288"/>
    </location>
</feature>
<evidence type="ECO:0000259" key="2">
    <source>
        <dbReference type="Pfam" id="PF07859"/>
    </source>
</evidence>
<sequence>MKYTEKNFDFIEIENEGFAGDYIKMPTFVGKLWMKSNVKKLRSMMGGLSKDISSRPIIVEEKNIKGYKNDIRIRIYKPDEDKKRPAMIFIHGGGWFAGSIDAVHDYCKAISDKADTLVISVDYGLAPENPYPTGVEDCYAAVKWAIENKDELNIDTDNVIVSGDSAGGNYSAVISIMARDRKEFNIAKQILLYPATDLQSMEVDNSDKMAKIFSEVILEWYLKRKTKATDKYVSPMHCDDLSNLASAFIVVGDLDFLHESSLKYAEKLEKAGNEVKFSLYKNTRHAFIDNTGNCPQAYELIEEVVEFIKG</sequence>
<organism evidence="3 4">
    <name type="scientific">Paraclostridium bifermentans</name>
    <name type="common">Clostridium bifermentans</name>
    <dbReference type="NCBI Taxonomy" id="1490"/>
    <lineage>
        <taxon>Bacteria</taxon>
        <taxon>Bacillati</taxon>
        <taxon>Bacillota</taxon>
        <taxon>Clostridia</taxon>
        <taxon>Peptostreptococcales</taxon>
        <taxon>Peptostreptococcaceae</taxon>
        <taxon>Paraclostridium</taxon>
    </lineage>
</organism>
<reference evidence="3 4" key="1">
    <citation type="submission" date="2020-04" db="EMBL/GenBank/DDBJ databases">
        <authorList>
            <person name="Hitch T.C.A."/>
            <person name="Wylensek D."/>
            <person name="Clavel T."/>
        </authorList>
    </citation>
    <scope>NUCLEOTIDE SEQUENCE [LARGE SCALE GENOMIC DNA]</scope>
    <source>
        <strain evidence="3 4">Med78_4-601-WT-2</strain>
    </source>
</reference>
<dbReference type="GO" id="GO:0016787">
    <property type="term" value="F:hydrolase activity"/>
    <property type="evidence" value="ECO:0007669"/>
    <property type="project" value="UniProtKB-KW"/>
</dbReference>
<dbReference type="AlphaFoldDB" id="A0AA44DLG2"/>
<dbReference type="InterPro" id="IPR029058">
    <property type="entry name" value="AB_hydrolase_fold"/>
</dbReference>